<accession>A0A0H3A7Y3</accession>
<organism evidence="1 2">
    <name type="scientific">Nitratidesulfovibrio vulgaris (strain DP4)</name>
    <name type="common">Desulfovibrio vulgaris</name>
    <dbReference type="NCBI Taxonomy" id="391774"/>
    <lineage>
        <taxon>Bacteria</taxon>
        <taxon>Pseudomonadati</taxon>
        <taxon>Thermodesulfobacteriota</taxon>
        <taxon>Desulfovibrionia</taxon>
        <taxon>Desulfovibrionales</taxon>
        <taxon>Desulfovibrionaceae</taxon>
        <taxon>Nitratidesulfovibrio</taxon>
    </lineage>
</organism>
<dbReference type="HOGENOM" id="CLU_026157_2_1_7"/>
<dbReference type="EMBL" id="CP000527">
    <property type="protein sequence ID" value="ABM28648.1"/>
    <property type="molecule type" value="Genomic_DNA"/>
</dbReference>
<dbReference type="Pfam" id="PF03961">
    <property type="entry name" value="FapA"/>
    <property type="match status" value="1"/>
</dbReference>
<dbReference type="PANTHER" id="PTHR38032">
    <property type="entry name" value="POLYMERASE-RELATED"/>
    <property type="match status" value="1"/>
</dbReference>
<evidence type="ECO:0000313" key="1">
    <source>
        <dbReference type="EMBL" id="ABM28648.1"/>
    </source>
</evidence>
<dbReference type="AlphaFoldDB" id="A0A0H3A7Y3"/>
<protein>
    <recommendedName>
        <fullName evidence="3">DUF342 domain-containing protein</fullName>
    </recommendedName>
</protein>
<gene>
    <name evidence="1" type="ordered locus">Dvul_1631</name>
</gene>
<evidence type="ECO:0008006" key="3">
    <source>
        <dbReference type="Google" id="ProtNLM"/>
    </source>
</evidence>
<evidence type="ECO:0000313" key="2">
    <source>
        <dbReference type="Proteomes" id="UP000009173"/>
    </source>
</evidence>
<sequence>MPYLLYHHFDPTFDHQNLKPGLAVGKGKVDHYNLGYVQNVVKGQVLAEFIPIDDTDDPVIDRNHIFEEPLLPVGPNCKVDPDSPLRVVADANGYVFYNDGLITVKRMLNVRRDVDFHTGNIFFVSDIAVHGDVRAGFEVQGNNILVKGIIEGATVRARGSLAVEGGARGSGGSGLLDAGDTLRVPFAESMELRAHGNILIEKFCLHSLVYAATNLVVKNRLQGGTVHCNGLVYVETHLGNPKGTPTATRINMGYDPFTMRKLDRLEQHIRELQDSLTHIAGIAGNLGSDSAPGKRLDNARKKLNRLIRQREALWAALTEDEARAALCRVVVPGTVYPGVEISIGKAFFEVEHEMNNVSFSLADGSIVVTSPAIIKKKA</sequence>
<name>A0A0H3A7Y3_NITV4</name>
<dbReference type="Proteomes" id="UP000009173">
    <property type="component" value="Chromosome"/>
</dbReference>
<dbReference type="InterPro" id="IPR005646">
    <property type="entry name" value="FapA"/>
</dbReference>
<reference evidence="2" key="1">
    <citation type="journal article" date="2009" name="Environ. Microbiol.">
        <title>Contribution of mobile genetic elements to Desulfovibrio vulgaris genome plasticity.</title>
        <authorList>
            <person name="Walker C.B."/>
            <person name="Stolyar S."/>
            <person name="Chivian D."/>
            <person name="Pinel N."/>
            <person name="Gabster J.A."/>
            <person name="Dehal P.S."/>
            <person name="He Z."/>
            <person name="Yang Z.K."/>
            <person name="Yen H.C."/>
            <person name="Zhou J."/>
            <person name="Wall J.D."/>
            <person name="Hazen T.C."/>
            <person name="Arkin A.P."/>
            <person name="Stahl D.A."/>
        </authorList>
    </citation>
    <scope>NUCLEOTIDE SEQUENCE [LARGE SCALE GENOMIC DNA]</scope>
    <source>
        <strain evidence="2">DP4</strain>
    </source>
</reference>
<dbReference type="InterPro" id="IPR046865">
    <property type="entry name" value="FapA_b_solenoid"/>
</dbReference>
<proteinExistence type="predicted"/>
<dbReference type="PANTHER" id="PTHR38032:SF1">
    <property type="entry name" value="RNA-BINDING PROTEIN KHPB N-TERMINAL DOMAIN-CONTAINING PROTEIN"/>
    <property type="match status" value="1"/>
</dbReference>
<dbReference type="KEGG" id="dvl:Dvul_1631"/>
<dbReference type="SMR" id="A0A0H3A7Y3"/>
<dbReference type="RefSeq" id="WP_010938741.1">
    <property type="nucleotide sequence ID" value="NC_008751.1"/>
</dbReference>